<name>A0A1H9GBR2_9PROT</name>
<feature type="transmembrane region" description="Helical" evidence="1">
    <location>
        <begin position="126"/>
        <end position="146"/>
    </location>
</feature>
<keyword evidence="1" id="KW-0812">Transmembrane</keyword>
<dbReference type="RefSeq" id="WP_074722285.1">
    <property type="nucleotide sequence ID" value="NZ_FOFX01000059.1"/>
</dbReference>
<proteinExistence type="predicted"/>
<dbReference type="Pfam" id="PF11657">
    <property type="entry name" value="Activator-TraM"/>
    <property type="match status" value="1"/>
</dbReference>
<dbReference type="InterPro" id="IPR028140">
    <property type="entry name" value="TraM"/>
</dbReference>
<keyword evidence="1" id="KW-1133">Transmembrane helix</keyword>
<evidence type="ECO:0000256" key="1">
    <source>
        <dbReference type="SAM" id="Phobius"/>
    </source>
</evidence>
<reference evidence="2 3" key="1">
    <citation type="submission" date="2016-10" db="EMBL/GenBank/DDBJ databases">
        <authorList>
            <person name="de Groot N.N."/>
        </authorList>
    </citation>
    <scope>NUCLEOTIDE SEQUENCE [LARGE SCALE GENOMIC DNA]</scope>
    <source>
        <strain evidence="2 3">Nm9</strain>
    </source>
</reference>
<evidence type="ECO:0000313" key="3">
    <source>
        <dbReference type="Proteomes" id="UP000181998"/>
    </source>
</evidence>
<keyword evidence="1" id="KW-0472">Membrane</keyword>
<dbReference type="EMBL" id="FOFX01000059">
    <property type="protein sequence ID" value="SEQ47198.1"/>
    <property type="molecule type" value="Genomic_DNA"/>
</dbReference>
<protein>
    <submittedName>
        <fullName evidence="2">Transcriptional activator TraM</fullName>
    </submittedName>
</protein>
<accession>A0A1H9GBR2</accession>
<dbReference type="OrthoDB" id="7478199at2"/>
<evidence type="ECO:0000313" key="2">
    <source>
        <dbReference type="EMBL" id="SEQ47198.1"/>
    </source>
</evidence>
<dbReference type="AlphaFoldDB" id="A0A1H9GBR2"/>
<gene>
    <name evidence="2" type="ORF">SAMN05421510_105911</name>
</gene>
<sequence length="147" mass="16485">MTMTDLDHFSKIIERVAAKHGIALTDDDPILMIHTLNEILLEENSKAHQVLLNNFRSTLEENISQWSQATENKANSLLQASSRNTNLLTEQIINSCFESIDQKIESGFNEKIKEIATIAQNSRQAAIINLLATGLFFLAVLVMVLVF</sequence>
<dbReference type="GO" id="GO:0009372">
    <property type="term" value="P:quorum sensing"/>
    <property type="evidence" value="ECO:0007669"/>
    <property type="project" value="InterPro"/>
</dbReference>
<organism evidence="2 3">
    <name type="scientific">Nitrosomonas ureae</name>
    <dbReference type="NCBI Taxonomy" id="44577"/>
    <lineage>
        <taxon>Bacteria</taxon>
        <taxon>Pseudomonadati</taxon>
        <taxon>Pseudomonadota</taxon>
        <taxon>Betaproteobacteria</taxon>
        <taxon>Nitrosomonadales</taxon>
        <taxon>Nitrosomonadaceae</taxon>
        <taxon>Nitrosomonas</taxon>
    </lineage>
</organism>
<dbReference type="Proteomes" id="UP000181998">
    <property type="component" value="Unassembled WGS sequence"/>
</dbReference>